<dbReference type="GO" id="GO:0016811">
    <property type="term" value="F:hydrolase activity, acting on carbon-nitrogen (but not peptide) bonds, in linear amides"/>
    <property type="evidence" value="ECO:0007669"/>
    <property type="project" value="InterPro"/>
</dbReference>
<feature type="transmembrane region" description="Helical" evidence="9">
    <location>
        <begin position="55"/>
        <end position="76"/>
    </location>
</feature>
<gene>
    <name evidence="10" type="primary">ACER3</name>
    <name evidence="10" type="ORF">HK097_009583</name>
</gene>
<evidence type="ECO:0000256" key="4">
    <source>
        <dbReference type="ARBA" id="ARBA00022801"/>
    </source>
</evidence>
<evidence type="ECO:0000256" key="2">
    <source>
        <dbReference type="ARBA" id="ARBA00009780"/>
    </source>
</evidence>
<evidence type="ECO:0000313" key="10">
    <source>
        <dbReference type="EMBL" id="KAJ3049412.1"/>
    </source>
</evidence>
<feature type="transmembrane region" description="Helical" evidence="9">
    <location>
        <begin position="164"/>
        <end position="184"/>
    </location>
</feature>
<comment type="caution">
    <text evidence="10">The sequence shown here is derived from an EMBL/GenBank/DDBJ whole genome shotgun (WGS) entry which is preliminary data.</text>
</comment>
<accession>A0AAD5SAB6</accession>
<dbReference type="AlphaFoldDB" id="A0AAD5SAB6"/>
<keyword evidence="7" id="KW-0106">Calcium</keyword>
<comment type="similarity">
    <text evidence="2">Belongs to the alkaline ceramidase family.</text>
</comment>
<feature type="binding site" evidence="8">
    <location>
        <position position="243"/>
    </location>
    <ligand>
        <name>Zn(2+)</name>
        <dbReference type="ChEBI" id="CHEBI:29105"/>
        <note>catalytic</note>
    </ligand>
</feature>
<evidence type="ECO:0000256" key="9">
    <source>
        <dbReference type="SAM" id="Phobius"/>
    </source>
</evidence>
<evidence type="ECO:0000256" key="3">
    <source>
        <dbReference type="ARBA" id="ARBA00022692"/>
    </source>
</evidence>
<keyword evidence="7" id="KW-0479">Metal-binding</keyword>
<evidence type="ECO:0000256" key="1">
    <source>
        <dbReference type="ARBA" id="ARBA00004141"/>
    </source>
</evidence>
<dbReference type="EMBL" id="JADGJD010000648">
    <property type="protein sequence ID" value="KAJ3049412.1"/>
    <property type="molecule type" value="Genomic_DNA"/>
</dbReference>
<evidence type="ECO:0000256" key="5">
    <source>
        <dbReference type="ARBA" id="ARBA00022989"/>
    </source>
</evidence>
<keyword evidence="3 9" id="KW-0812">Transmembrane</keyword>
<keyword evidence="5 9" id="KW-1133">Transmembrane helix</keyword>
<feature type="binding site" evidence="7">
    <location>
        <position position="54"/>
    </location>
    <ligand>
        <name>Ca(2+)</name>
        <dbReference type="ChEBI" id="CHEBI:29108"/>
    </ligand>
</feature>
<proteinExistence type="inferred from homology"/>
<feature type="binding site" evidence="7">
    <location>
        <position position="40"/>
    </location>
    <ligand>
        <name>Ca(2+)</name>
        <dbReference type="ChEBI" id="CHEBI:29108"/>
    </ligand>
</feature>
<feature type="transmembrane region" description="Helical" evidence="9">
    <location>
        <begin position="139"/>
        <end position="158"/>
    </location>
</feature>
<feature type="binding site" evidence="7">
    <location>
        <position position="43"/>
    </location>
    <ligand>
        <name>Ca(2+)</name>
        <dbReference type="ChEBI" id="CHEBI:29108"/>
    </ligand>
</feature>
<dbReference type="Pfam" id="PF05875">
    <property type="entry name" value="Ceramidase"/>
    <property type="match status" value="1"/>
</dbReference>
<dbReference type="InterPro" id="IPR008901">
    <property type="entry name" value="ACER"/>
</dbReference>
<reference evidence="10" key="1">
    <citation type="submission" date="2020-05" db="EMBL/GenBank/DDBJ databases">
        <title>Phylogenomic resolution of chytrid fungi.</title>
        <authorList>
            <person name="Stajich J.E."/>
            <person name="Amses K."/>
            <person name="Simmons R."/>
            <person name="Seto K."/>
            <person name="Myers J."/>
            <person name="Bonds A."/>
            <person name="Quandt C.A."/>
            <person name="Barry K."/>
            <person name="Liu P."/>
            <person name="Grigoriev I."/>
            <person name="Longcore J.E."/>
            <person name="James T.Y."/>
        </authorList>
    </citation>
    <scope>NUCLEOTIDE SEQUENCE</scope>
    <source>
        <strain evidence="10">JEL0318</strain>
    </source>
</reference>
<evidence type="ECO:0000256" key="6">
    <source>
        <dbReference type="ARBA" id="ARBA00023136"/>
    </source>
</evidence>
<evidence type="ECO:0000256" key="7">
    <source>
        <dbReference type="PIRSR" id="PIRSR608901-1"/>
    </source>
</evidence>
<comment type="cofactor">
    <cofactor evidence="8">
        <name>Zn(2+)</name>
        <dbReference type="ChEBI" id="CHEBI:29105"/>
    </cofactor>
</comment>
<evidence type="ECO:0000313" key="11">
    <source>
        <dbReference type="Proteomes" id="UP001212841"/>
    </source>
</evidence>
<keyword evidence="11" id="KW-1185">Reference proteome</keyword>
<comment type="subcellular location">
    <subcellularLocation>
        <location evidence="1">Membrane</location>
        <topology evidence="1">Multi-pass membrane protein</topology>
    </subcellularLocation>
</comment>
<feature type="binding site" evidence="7">
    <location>
        <position position="45"/>
    </location>
    <ligand>
        <name>Ca(2+)</name>
        <dbReference type="ChEBI" id="CHEBI:29108"/>
    </ligand>
</feature>
<keyword evidence="8" id="KW-0862">Zinc</keyword>
<protein>
    <submittedName>
        <fullName evidence="10">Alkaline ceramidase 3</fullName>
    </submittedName>
</protein>
<keyword evidence="6 9" id="KW-0472">Membrane</keyword>
<feature type="binding site" evidence="8">
    <location>
        <position position="102"/>
    </location>
    <ligand>
        <name>Zn(2+)</name>
        <dbReference type="ChEBI" id="CHEBI:29105"/>
        <note>catalytic</note>
    </ligand>
</feature>
<dbReference type="Proteomes" id="UP001212841">
    <property type="component" value="Unassembled WGS sequence"/>
</dbReference>
<evidence type="ECO:0000256" key="8">
    <source>
        <dbReference type="PIRSR" id="PIRSR608901-2"/>
    </source>
</evidence>
<dbReference type="PANTHER" id="PTHR46187">
    <property type="entry name" value="ALKALINE CERAMIDASE 3"/>
    <property type="match status" value="1"/>
</dbReference>
<sequence>MQTFDFPTPSFANTTLPLLTSPLPFRGYEGYWGPVTSTLDWCEENYILTYYLAELWNSISNLCFLIWPLTGMYTCWRMRAEKRFYLSYAALMLVGTGSFLFHGTLTYAMQLLDELPMVAAICVGTYCHLQMFRTTSIPYLIPALAAAFIGICTSYLYLNNPLFFQVSFGLITFIQAASALRNVLTLQKTHPYQSTLLARLLLTGVGAMLLAFGLWTSDQVACTHLQQQRNMVGYPLRIVMELHAWWHLLTGFAGYVSVMGSQYGRALALGREDVRVGLLCGFLPVCVEDGQKWWLPMRIAGGKSVEGKVQEVEGRKRVSRKKSLVGADKKRA</sequence>
<feature type="transmembrane region" description="Helical" evidence="9">
    <location>
        <begin position="115"/>
        <end position="132"/>
    </location>
</feature>
<dbReference type="PANTHER" id="PTHR46187:SF3">
    <property type="entry name" value="ALKALINE CERAMIDASE 3"/>
    <property type="match status" value="1"/>
</dbReference>
<dbReference type="GO" id="GO:0046513">
    <property type="term" value="P:ceramide biosynthetic process"/>
    <property type="evidence" value="ECO:0007669"/>
    <property type="project" value="TreeGrafter"/>
</dbReference>
<dbReference type="GO" id="GO:0046872">
    <property type="term" value="F:metal ion binding"/>
    <property type="evidence" value="ECO:0007669"/>
    <property type="project" value="UniProtKB-KW"/>
</dbReference>
<dbReference type="GO" id="GO:0046514">
    <property type="term" value="P:ceramide catabolic process"/>
    <property type="evidence" value="ECO:0007669"/>
    <property type="project" value="TreeGrafter"/>
</dbReference>
<keyword evidence="4" id="KW-0378">Hydrolase</keyword>
<feature type="transmembrane region" description="Helical" evidence="9">
    <location>
        <begin position="196"/>
        <end position="215"/>
    </location>
</feature>
<organism evidence="10 11">
    <name type="scientific">Rhizophlyctis rosea</name>
    <dbReference type="NCBI Taxonomy" id="64517"/>
    <lineage>
        <taxon>Eukaryota</taxon>
        <taxon>Fungi</taxon>
        <taxon>Fungi incertae sedis</taxon>
        <taxon>Chytridiomycota</taxon>
        <taxon>Chytridiomycota incertae sedis</taxon>
        <taxon>Chytridiomycetes</taxon>
        <taxon>Rhizophlyctidales</taxon>
        <taxon>Rhizophlyctidaceae</taxon>
        <taxon>Rhizophlyctis</taxon>
    </lineage>
</organism>
<name>A0AAD5SAB6_9FUNG</name>
<feature type="transmembrane region" description="Helical" evidence="9">
    <location>
        <begin position="88"/>
        <end position="109"/>
    </location>
</feature>
<feature type="binding site" evidence="7">
    <location>
        <position position="41"/>
    </location>
    <ligand>
        <name>Ca(2+)</name>
        <dbReference type="ChEBI" id="CHEBI:29108"/>
    </ligand>
</feature>
<dbReference type="GO" id="GO:0005789">
    <property type="term" value="C:endoplasmic reticulum membrane"/>
    <property type="evidence" value="ECO:0007669"/>
    <property type="project" value="TreeGrafter"/>
</dbReference>
<feature type="binding site" evidence="8">
    <location>
        <position position="247"/>
    </location>
    <ligand>
        <name>Zn(2+)</name>
        <dbReference type="ChEBI" id="CHEBI:29105"/>
        <note>catalytic</note>
    </ligand>
</feature>